<feature type="region of interest" description="Disordered" evidence="1">
    <location>
        <begin position="1"/>
        <end position="34"/>
    </location>
</feature>
<reference evidence="2" key="1">
    <citation type="submission" date="2022-04" db="EMBL/GenBank/DDBJ databases">
        <title>Carnegiea gigantea Genome sequencing and assembly v2.</title>
        <authorList>
            <person name="Copetti D."/>
            <person name="Sanderson M.J."/>
            <person name="Burquez A."/>
            <person name="Wojciechowski M.F."/>
        </authorList>
    </citation>
    <scope>NUCLEOTIDE SEQUENCE</scope>
    <source>
        <strain evidence="2">SGP5-SGP5p</strain>
        <tissue evidence="2">Aerial part</tissue>
    </source>
</reference>
<organism evidence="2 3">
    <name type="scientific">Carnegiea gigantea</name>
    <dbReference type="NCBI Taxonomy" id="171969"/>
    <lineage>
        <taxon>Eukaryota</taxon>
        <taxon>Viridiplantae</taxon>
        <taxon>Streptophyta</taxon>
        <taxon>Embryophyta</taxon>
        <taxon>Tracheophyta</taxon>
        <taxon>Spermatophyta</taxon>
        <taxon>Magnoliopsida</taxon>
        <taxon>eudicotyledons</taxon>
        <taxon>Gunneridae</taxon>
        <taxon>Pentapetalae</taxon>
        <taxon>Caryophyllales</taxon>
        <taxon>Cactineae</taxon>
        <taxon>Cactaceae</taxon>
        <taxon>Cactoideae</taxon>
        <taxon>Echinocereeae</taxon>
        <taxon>Carnegiea</taxon>
    </lineage>
</organism>
<comment type="caution">
    <text evidence="2">The sequence shown here is derived from an EMBL/GenBank/DDBJ whole genome shotgun (WGS) entry which is preliminary data.</text>
</comment>
<accession>A0A9Q1QJ38</accession>
<evidence type="ECO:0000313" key="3">
    <source>
        <dbReference type="Proteomes" id="UP001153076"/>
    </source>
</evidence>
<evidence type="ECO:0000313" key="2">
    <source>
        <dbReference type="EMBL" id="KAJ8442065.1"/>
    </source>
</evidence>
<gene>
    <name evidence="2" type="ORF">Cgig2_007903</name>
</gene>
<protein>
    <submittedName>
        <fullName evidence="2">Uncharacterized protein</fullName>
    </submittedName>
</protein>
<dbReference type="EMBL" id="JAKOGI010000147">
    <property type="protein sequence ID" value="KAJ8442065.1"/>
    <property type="molecule type" value="Genomic_DNA"/>
</dbReference>
<dbReference type="Proteomes" id="UP001153076">
    <property type="component" value="Unassembled WGS sequence"/>
</dbReference>
<keyword evidence="3" id="KW-1185">Reference proteome</keyword>
<name>A0A9Q1QJ38_9CARY</name>
<dbReference type="AlphaFoldDB" id="A0A9Q1QJ38"/>
<proteinExistence type="predicted"/>
<feature type="compositionally biased region" description="Basic and acidic residues" evidence="1">
    <location>
        <begin position="1"/>
        <end position="11"/>
    </location>
</feature>
<evidence type="ECO:0000256" key="1">
    <source>
        <dbReference type="SAM" id="MobiDB-lite"/>
    </source>
</evidence>
<sequence>MTINDLKRDSPVHFNQSKEQVPQHFTDPQNNNDHSTMTQVVSLPSSTRTPSLEAGFFCSKSNACPEHSHEPSTMNPSLWKGTECRRSPTFTNDELANGSITMDSLVLKLGSMGSTKSDFAPCKLVTGAVTCFTKARTWLTPQAPLTPSVCLAKVGASLCTLPTAFRFASLPTAMTNATASSTPCTPCATGYSTSLATAMRDTEQSTSMDTLRTNTATLK</sequence>